<name>A0A7C3EBJ9_9SPIR</name>
<dbReference type="AlphaFoldDB" id="A0A7C3EBJ9"/>
<dbReference type="SUPFAM" id="SSF48452">
    <property type="entry name" value="TPR-like"/>
    <property type="match status" value="1"/>
</dbReference>
<sequence>MKGLLLGVIALLVSATIFAIPLKVSWSEGSVQIKTSSAWKPLEIGSSIDSSSVIQLKPDSFVELTYSGGKLVLSAEGIYSLDKLLANANKQQQERSTVLSKVGKLVANKAPLSTTVAGVRGSEQDSASNMDWIVDEESAPSGADPAAEAYTLLKNGSYAQAAKAFSRLIPNAPEALKTEYQYSQAWCLASANDLVGSIKILRAMPGAGPFAIQRALLLARLNLDTGAVAEAVQVLESVRLSPELESDDRVLVQEMLKEAKALKSQ</sequence>
<reference evidence="1" key="1">
    <citation type="journal article" date="2020" name="mSystems">
        <title>Genome- and Community-Level Interaction Insights into Carbon Utilization and Element Cycling Functions of Hydrothermarchaeota in Hydrothermal Sediment.</title>
        <authorList>
            <person name="Zhou Z."/>
            <person name="Liu Y."/>
            <person name="Xu W."/>
            <person name="Pan J."/>
            <person name="Luo Z.H."/>
            <person name="Li M."/>
        </authorList>
    </citation>
    <scope>NUCLEOTIDE SEQUENCE [LARGE SCALE GENOMIC DNA]</scope>
    <source>
        <strain evidence="1">SpSt-503</strain>
    </source>
</reference>
<dbReference type="EMBL" id="DSVL01000117">
    <property type="protein sequence ID" value="HFH28610.1"/>
    <property type="molecule type" value="Genomic_DNA"/>
</dbReference>
<accession>A0A7C3EBJ9</accession>
<dbReference type="InterPro" id="IPR011990">
    <property type="entry name" value="TPR-like_helical_dom_sf"/>
</dbReference>
<evidence type="ECO:0000313" key="1">
    <source>
        <dbReference type="EMBL" id="HFH28610.1"/>
    </source>
</evidence>
<proteinExistence type="predicted"/>
<protein>
    <submittedName>
        <fullName evidence="1">Tetratricopeptide repeat protein</fullName>
    </submittedName>
</protein>
<dbReference type="Pfam" id="PF13432">
    <property type="entry name" value="TPR_16"/>
    <property type="match status" value="1"/>
</dbReference>
<dbReference type="Gene3D" id="1.25.40.10">
    <property type="entry name" value="Tetratricopeptide repeat domain"/>
    <property type="match status" value="1"/>
</dbReference>
<comment type="caution">
    <text evidence="1">The sequence shown here is derived from an EMBL/GenBank/DDBJ whole genome shotgun (WGS) entry which is preliminary data.</text>
</comment>
<gene>
    <name evidence="1" type="ORF">ENS59_03750</name>
</gene>
<organism evidence="1">
    <name type="scientific">Gracilinema caldarium</name>
    <dbReference type="NCBI Taxonomy" id="215591"/>
    <lineage>
        <taxon>Bacteria</taxon>
        <taxon>Pseudomonadati</taxon>
        <taxon>Spirochaetota</taxon>
        <taxon>Spirochaetia</taxon>
        <taxon>Spirochaetales</taxon>
        <taxon>Breznakiellaceae</taxon>
        <taxon>Gracilinema</taxon>
    </lineage>
</organism>